<proteinExistence type="predicted"/>
<reference evidence="5" key="1">
    <citation type="submission" date="2024-07" db="EMBL/GenBank/DDBJ databases">
        <title>Two chromosome-level genome assemblies of Korean endemic species Abeliophyllum distichum and Forsythia ovata (Oleaceae).</title>
        <authorList>
            <person name="Jang H."/>
        </authorList>
    </citation>
    <scope>NUCLEOTIDE SEQUENCE [LARGE SCALE GENOMIC DNA]</scope>
</reference>
<dbReference type="InterPro" id="IPR032675">
    <property type="entry name" value="LRR_dom_sf"/>
</dbReference>
<keyword evidence="5" id="KW-1185">Reference proteome</keyword>
<evidence type="ECO:0000256" key="3">
    <source>
        <dbReference type="ARBA" id="ARBA00023180"/>
    </source>
</evidence>
<evidence type="ECO:0000256" key="2">
    <source>
        <dbReference type="ARBA" id="ARBA00022737"/>
    </source>
</evidence>
<dbReference type="Proteomes" id="UP001604277">
    <property type="component" value="Unassembled WGS sequence"/>
</dbReference>
<sequence length="108" mass="11749">MGGIPLEIGNLSQLEIFSIRGGSLTGQVPSLLFNMSSLKIIDLAVNSLSGSLSVDIHRNLPQLELLYLHSNQLSGQTLSSLLDAKHFGSFHCQITNLHFGSFHFIDTV</sequence>
<keyword evidence="2" id="KW-0677">Repeat</keyword>
<dbReference type="SUPFAM" id="SSF52058">
    <property type="entry name" value="L domain-like"/>
    <property type="match status" value="1"/>
</dbReference>
<accession>A0ABD1VNQ7</accession>
<dbReference type="AlphaFoldDB" id="A0ABD1VNQ7"/>
<gene>
    <name evidence="4" type="ORF">Fot_20386</name>
</gene>
<keyword evidence="3" id="KW-0325">Glycoprotein</keyword>
<dbReference type="Gene3D" id="3.80.10.10">
    <property type="entry name" value="Ribonuclease Inhibitor"/>
    <property type="match status" value="1"/>
</dbReference>
<evidence type="ECO:0000313" key="4">
    <source>
        <dbReference type="EMBL" id="KAL2538995.1"/>
    </source>
</evidence>
<dbReference type="InterPro" id="IPR050647">
    <property type="entry name" value="Plant_LRR-RLKs"/>
</dbReference>
<dbReference type="PANTHER" id="PTHR48056">
    <property type="entry name" value="LRR RECEPTOR-LIKE SERINE/THREONINE-PROTEIN KINASE-RELATED"/>
    <property type="match status" value="1"/>
</dbReference>
<dbReference type="EMBL" id="JBFOLJ010000005">
    <property type="protein sequence ID" value="KAL2538995.1"/>
    <property type="molecule type" value="Genomic_DNA"/>
</dbReference>
<keyword evidence="1" id="KW-0433">Leucine-rich repeat</keyword>
<evidence type="ECO:0000313" key="5">
    <source>
        <dbReference type="Proteomes" id="UP001604277"/>
    </source>
</evidence>
<evidence type="ECO:0000256" key="1">
    <source>
        <dbReference type="ARBA" id="ARBA00022614"/>
    </source>
</evidence>
<organism evidence="4 5">
    <name type="scientific">Forsythia ovata</name>
    <dbReference type="NCBI Taxonomy" id="205694"/>
    <lineage>
        <taxon>Eukaryota</taxon>
        <taxon>Viridiplantae</taxon>
        <taxon>Streptophyta</taxon>
        <taxon>Embryophyta</taxon>
        <taxon>Tracheophyta</taxon>
        <taxon>Spermatophyta</taxon>
        <taxon>Magnoliopsida</taxon>
        <taxon>eudicotyledons</taxon>
        <taxon>Gunneridae</taxon>
        <taxon>Pentapetalae</taxon>
        <taxon>asterids</taxon>
        <taxon>lamiids</taxon>
        <taxon>Lamiales</taxon>
        <taxon>Oleaceae</taxon>
        <taxon>Forsythieae</taxon>
        <taxon>Forsythia</taxon>
    </lineage>
</organism>
<protein>
    <submittedName>
        <fullName evidence="4">Receptor-like protein kinase</fullName>
    </submittedName>
</protein>
<comment type="caution">
    <text evidence="4">The sequence shown here is derived from an EMBL/GenBank/DDBJ whole genome shotgun (WGS) entry which is preliminary data.</text>
</comment>
<dbReference type="PANTHER" id="PTHR48056:SF34">
    <property type="entry name" value="LRR RECEPTOR-LIKE SERINE_THREONINE-PROTEIN KINASE ERL1"/>
    <property type="match status" value="1"/>
</dbReference>
<name>A0ABD1VNQ7_9LAMI</name>